<feature type="signal peptide" evidence="13">
    <location>
        <begin position="1"/>
        <end position="32"/>
    </location>
</feature>
<evidence type="ECO:0000313" key="16">
    <source>
        <dbReference type="EMBL" id="BCS89923.1"/>
    </source>
</evidence>
<evidence type="ECO:0000256" key="1">
    <source>
        <dbReference type="ARBA" id="ARBA00004571"/>
    </source>
</evidence>
<comment type="subcellular location">
    <subcellularLocation>
        <location evidence="1 10">Cell outer membrane</location>
        <topology evidence="1 10">Multi-pass membrane protein</topology>
    </subcellularLocation>
</comment>
<evidence type="ECO:0000256" key="3">
    <source>
        <dbReference type="ARBA" id="ARBA00022452"/>
    </source>
</evidence>
<reference evidence="16" key="1">
    <citation type="journal article" date="2022" name="Arch. Microbiol.">
        <title>Pseudodesulfovibrio sediminis sp. nov., a mesophilic and neutrophilic sulfate-reducing bacterium isolated from sediment of a brackish lake.</title>
        <authorList>
            <person name="Takahashi A."/>
            <person name="Kojima H."/>
            <person name="Watanabe M."/>
            <person name="Fukui M."/>
        </authorList>
    </citation>
    <scope>NUCLEOTIDE SEQUENCE</scope>
    <source>
        <strain evidence="16">SF6</strain>
    </source>
</reference>
<keyword evidence="4 10" id="KW-0812">Transmembrane</keyword>
<feature type="domain" description="TonB-dependent receptor-like beta-barrel" evidence="14">
    <location>
        <begin position="220"/>
        <end position="663"/>
    </location>
</feature>
<dbReference type="InterPro" id="IPR012910">
    <property type="entry name" value="Plug_dom"/>
</dbReference>
<comment type="similarity">
    <text evidence="10 11">Belongs to the TonB-dependent receptor family.</text>
</comment>
<dbReference type="Pfam" id="PF00593">
    <property type="entry name" value="TonB_dep_Rec_b-barrel"/>
    <property type="match status" value="1"/>
</dbReference>
<evidence type="ECO:0000256" key="10">
    <source>
        <dbReference type="PROSITE-ProRule" id="PRU01360"/>
    </source>
</evidence>
<feature type="compositionally biased region" description="Basic and acidic residues" evidence="12">
    <location>
        <begin position="40"/>
        <end position="56"/>
    </location>
</feature>
<evidence type="ECO:0000256" key="9">
    <source>
        <dbReference type="ARBA" id="ARBA00023237"/>
    </source>
</evidence>
<evidence type="ECO:0000313" key="17">
    <source>
        <dbReference type="Proteomes" id="UP001053296"/>
    </source>
</evidence>
<evidence type="ECO:0000256" key="2">
    <source>
        <dbReference type="ARBA" id="ARBA00022448"/>
    </source>
</evidence>
<dbReference type="InterPro" id="IPR039426">
    <property type="entry name" value="TonB-dep_rcpt-like"/>
</dbReference>
<keyword evidence="17" id="KW-1185">Reference proteome</keyword>
<dbReference type="InterPro" id="IPR037066">
    <property type="entry name" value="Plug_dom_sf"/>
</dbReference>
<dbReference type="PANTHER" id="PTHR30069:SF29">
    <property type="entry name" value="HEMOGLOBIN AND HEMOGLOBIN-HAPTOGLOBIN-BINDING PROTEIN 1-RELATED"/>
    <property type="match status" value="1"/>
</dbReference>
<protein>
    <submittedName>
        <fullName evidence="16">TonB-dependent receptor</fullName>
    </submittedName>
</protein>
<feature type="domain" description="TonB-dependent receptor plug" evidence="15">
    <location>
        <begin position="76"/>
        <end position="177"/>
    </location>
</feature>
<feature type="chain" id="PRO_5045546761" evidence="13">
    <location>
        <begin position="33"/>
        <end position="689"/>
    </location>
</feature>
<dbReference type="InterPro" id="IPR010917">
    <property type="entry name" value="TonB_rcpt_CS"/>
</dbReference>
<dbReference type="Gene3D" id="2.40.170.20">
    <property type="entry name" value="TonB-dependent receptor, beta-barrel domain"/>
    <property type="match status" value="1"/>
</dbReference>
<dbReference type="PROSITE" id="PS52016">
    <property type="entry name" value="TONB_DEPENDENT_REC_3"/>
    <property type="match status" value="1"/>
</dbReference>
<dbReference type="Pfam" id="PF07715">
    <property type="entry name" value="Plug"/>
    <property type="match status" value="1"/>
</dbReference>
<evidence type="ECO:0000256" key="6">
    <source>
        <dbReference type="ARBA" id="ARBA00023077"/>
    </source>
</evidence>
<evidence type="ECO:0000256" key="12">
    <source>
        <dbReference type="SAM" id="MobiDB-lite"/>
    </source>
</evidence>
<keyword evidence="8 16" id="KW-0675">Receptor</keyword>
<dbReference type="EMBL" id="AP024485">
    <property type="protein sequence ID" value="BCS89923.1"/>
    <property type="molecule type" value="Genomic_DNA"/>
</dbReference>
<dbReference type="CDD" id="cd01347">
    <property type="entry name" value="ligand_gated_channel"/>
    <property type="match status" value="1"/>
</dbReference>
<sequence>MGMVLFIRGVLYSLFVMLVLSVCFAGTALAQAEDASDDGVVEKKEEKPVENTQEERKSVFDLGEIEVISTKANSGNPTSVQVDKEELRKFEANTLPELTKIVPGLTTDRTGARNETMIRIRGFDQKHIPIYLDGIPIYVPYDGYPDLGRFTTYDLSEVIVSKGFTSVLYGPNTMGGAINMVSRRPVEEFEGNIGGRVDTNGYRSYLNAGTNQGAWYFQGSASYLNSDGYHLPDSYDATTEEDGGVRENSYKQDSKYSLKLGLTPNKTDEYSLTYIYQHGEKGTPPYTGTNPAEKVRYWRWPYWDKQSVYMNTKTAVGAEKDYYIKTRLFFDSFKNALNSYDDATYSSQNFGSSFRSNYNDHTVGGAIELGTYVIPNNALKMALHYKGDYHIEHNDGDPNQHFHEDIYSIGLEDTIDITDQLYCIAGVSYDYIETIKAEDLDGSNNIVSFDKPSASGVNPQLGFFYRVGEGGLAHATAAAKTRLPSIKDKFSYKMGKAYPNPSLKPEKSINYELGYKQDFNKTDTMEVTFFYYDISDFIESVYVIPTRYQNQNVGNVEQYGVELSASANLVENLFGGFNYTHLHYNNLTSPSQVLTDTPENKAFVFLQYKFFPDIWLMIDGEYNSRSWDRTDRSYNAGEYFLLGAKFQCKVNEHASFNVGAENLLDQEYEIDEGYPEAGRTVYAGLDFTF</sequence>
<accession>A0ABM7PA33</accession>
<organism evidence="16 17">
    <name type="scientific">Pseudodesulfovibrio sediminis</name>
    <dbReference type="NCBI Taxonomy" id="2810563"/>
    <lineage>
        <taxon>Bacteria</taxon>
        <taxon>Pseudomonadati</taxon>
        <taxon>Thermodesulfobacteriota</taxon>
        <taxon>Desulfovibrionia</taxon>
        <taxon>Desulfovibrionales</taxon>
        <taxon>Desulfovibrionaceae</taxon>
    </lineage>
</organism>
<feature type="region of interest" description="Disordered" evidence="12">
    <location>
        <begin position="35"/>
        <end position="56"/>
    </location>
</feature>
<dbReference type="InterPro" id="IPR000531">
    <property type="entry name" value="Beta-barrel_TonB"/>
</dbReference>
<evidence type="ECO:0000256" key="13">
    <source>
        <dbReference type="SAM" id="SignalP"/>
    </source>
</evidence>
<proteinExistence type="inferred from homology"/>
<name>A0ABM7PA33_9BACT</name>
<dbReference type="Proteomes" id="UP001053296">
    <property type="component" value="Chromosome"/>
</dbReference>
<keyword evidence="2 10" id="KW-0813">Transport</keyword>
<evidence type="ECO:0000259" key="15">
    <source>
        <dbReference type="Pfam" id="PF07715"/>
    </source>
</evidence>
<dbReference type="SUPFAM" id="SSF56935">
    <property type="entry name" value="Porins"/>
    <property type="match status" value="1"/>
</dbReference>
<evidence type="ECO:0000256" key="7">
    <source>
        <dbReference type="ARBA" id="ARBA00023136"/>
    </source>
</evidence>
<evidence type="ECO:0000256" key="11">
    <source>
        <dbReference type="RuleBase" id="RU003357"/>
    </source>
</evidence>
<evidence type="ECO:0000256" key="8">
    <source>
        <dbReference type="ARBA" id="ARBA00023170"/>
    </source>
</evidence>
<dbReference type="PANTHER" id="PTHR30069">
    <property type="entry name" value="TONB-DEPENDENT OUTER MEMBRANE RECEPTOR"/>
    <property type="match status" value="1"/>
</dbReference>
<dbReference type="InterPro" id="IPR036942">
    <property type="entry name" value="Beta-barrel_TonB_sf"/>
</dbReference>
<keyword evidence="6 11" id="KW-0798">TonB box</keyword>
<gene>
    <name evidence="16" type="ORF">PSDVSF_31650</name>
</gene>
<dbReference type="PROSITE" id="PS01156">
    <property type="entry name" value="TONB_DEPENDENT_REC_2"/>
    <property type="match status" value="1"/>
</dbReference>
<keyword evidence="9 10" id="KW-0998">Cell outer membrane</keyword>
<keyword evidence="5 13" id="KW-0732">Signal</keyword>
<keyword evidence="7 10" id="KW-0472">Membrane</keyword>
<evidence type="ECO:0000256" key="5">
    <source>
        <dbReference type="ARBA" id="ARBA00022729"/>
    </source>
</evidence>
<keyword evidence="3 10" id="KW-1134">Transmembrane beta strand</keyword>
<evidence type="ECO:0000256" key="4">
    <source>
        <dbReference type="ARBA" id="ARBA00022692"/>
    </source>
</evidence>
<dbReference type="Gene3D" id="2.170.130.10">
    <property type="entry name" value="TonB-dependent receptor, plug domain"/>
    <property type="match status" value="1"/>
</dbReference>
<evidence type="ECO:0000259" key="14">
    <source>
        <dbReference type="Pfam" id="PF00593"/>
    </source>
</evidence>